<dbReference type="Gene3D" id="3.40.1190.20">
    <property type="match status" value="1"/>
</dbReference>
<keyword evidence="4" id="KW-0808">Transferase</keyword>
<dbReference type="Pfam" id="PF08543">
    <property type="entry name" value="Phos_pyr_kin"/>
    <property type="match status" value="1"/>
</dbReference>
<comment type="caution">
    <text evidence="4">The sequence shown here is derived from an EMBL/GenBank/DDBJ whole genome shotgun (WGS) entry which is preliminary data.</text>
</comment>
<proteinExistence type="predicted"/>
<evidence type="ECO:0000313" key="4">
    <source>
        <dbReference type="EMBL" id="MDO1582937.1"/>
    </source>
</evidence>
<comment type="pathway">
    <text evidence="1">Cofactor biosynthesis; thiamine diphosphate biosynthesis.</text>
</comment>
<dbReference type="InterPro" id="IPR013749">
    <property type="entry name" value="PM/HMP-P_kinase-1"/>
</dbReference>
<dbReference type="EC" id="2.7.1.49" evidence="2"/>
<dbReference type="EMBL" id="JAUKWQ010000003">
    <property type="protein sequence ID" value="MDO1582937.1"/>
    <property type="molecule type" value="Genomic_DNA"/>
</dbReference>
<organism evidence="4 5">
    <name type="scientific">Rhizobium oryzicola</name>
    <dbReference type="NCBI Taxonomy" id="1232668"/>
    <lineage>
        <taxon>Bacteria</taxon>
        <taxon>Pseudomonadati</taxon>
        <taxon>Pseudomonadota</taxon>
        <taxon>Alphaproteobacteria</taxon>
        <taxon>Hyphomicrobiales</taxon>
        <taxon>Rhizobiaceae</taxon>
        <taxon>Rhizobium/Agrobacterium group</taxon>
        <taxon>Rhizobium</taxon>
    </lineage>
</organism>
<dbReference type="PANTHER" id="PTHR20858:SF17">
    <property type="entry name" value="HYDROXYMETHYLPYRIMIDINE_PHOSPHOMETHYLPYRIMIDINE KINASE THI20-RELATED"/>
    <property type="match status" value="1"/>
</dbReference>
<dbReference type="GO" id="GO:0008972">
    <property type="term" value="F:phosphomethylpyrimidine kinase activity"/>
    <property type="evidence" value="ECO:0007669"/>
    <property type="project" value="UniProtKB-EC"/>
</dbReference>
<feature type="domain" description="Pyridoxamine kinase/Phosphomethylpyrimidine kinase" evidence="3">
    <location>
        <begin position="12"/>
        <end position="258"/>
    </location>
</feature>
<evidence type="ECO:0000313" key="5">
    <source>
        <dbReference type="Proteomes" id="UP001169006"/>
    </source>
</evidence>
<gene>
    <name evidence="4" type="primary">thiD</name>
    <name evidence="4" type="ORF">Q2T52_12670</name>
</gene>
<accession>A0ABT8SZ74</accession>
<dbReference type="SUPFAM" id="SSF53613">
    <property type="entry name" value="Ribokinase-like"/>
    <property type="match status" value="1"/>
</dbReference>
<protein>
    <recommendedName>
        <fullName evidence="2">hydroxymethylpyrimidine kinase</fullName>
        <ecNumber evidence="2">2.7.1.49</ecNumber>
    </recommendedName>
</protein>
<dbReference type="GO" id="GO:0008902">
    <property type="term" value="F:hydroxymethylpyrimidine kinase activity"/>
    <property type="evidence" value="ECO:0007669"/>
    <property type="project" value="UniProtKB-EC"/>
</dbReference>
<reference evidence="4" key="2">
    <citation type="submission" date="2023-07" db="EMBL/GenBank/DDBJ databases">
        <authorList>
            <person name="Sun H."/>
        </authorList>
    </citation>
    <scope>NUCLEOTIDE SEQUENCE</scope>
    <source>
        <strain evidence="4">05753</strain>
    </source>
</reference>
<dbReference type="InterPro" id="IPR004399">
    <property type="entry name" value="HMP/HMP-P_kinase_dom"/>
</dbReference>
<reference evidence="4" key="1">
    <citation type="journal article" date="2015" name="Int. J. Syst. Evol. Microbiol.">
        <title>Rhizobium oryzicola sp. nov., potential plant-growth-promoting endophytic bacteria isolated from rice roots.</title>
        <authorList>
            <person name="Zhang X.X."/>
            <person name="Gao J.S."/>
            <person name="Cao Y.H."/>
            <person name="Sheirdil R.A."/>
            <person name="Wang X.C."/>
            <person name="Zhang L."/>
        </authorList>
    </citation>
    <scope>NUCLEOTIDE SEQUENCE</scope>
    <source>
        <strain evidence="4">05753</strain>
    </source>
</reference>
<evidence type="ECO:0000256" key="1">
    <source>
        <dbReference type="ARBA" id="ARBA00004948"/>
    </source>
</evidence>
<dbReference type="InterPro" id="IPR029056">
    <property type="entry name" value="Ribokinase-like"/>
</dbReference>
<keyword evidence="5" id="KW-1185">Reference proteome</keyword>
<evidence type="ECO:0000259" key="3">
    <source>
        <dbReference type="Pfam" id="PF08543"/>
    </source>
</evidence>
<dbReference type="NCBIfam" id="TIGR00097">
    <property type="entry name" value="HMP-P_kinase"/>
    <property type="match status" value="1"/>
</dbReference>
<sequence length="272" mass="27571">MTPIALTIAGSDSGGGAGIQADLKSFSALGVYGASVITAITAQNTRGVSAVEDISPTIIAAQIDAVLSDLAVGAIKIGMVSRSETILTIAGKLSGFAGPVVVDPVMVATSGDRLLREDAIVALKEKLIPLAAIVTPNLPEAALLTGQEIGRTEAAMMEQGRAILGLGAKAVLMKGGHGEGAESVDLLLTQDSVRPFSSLRIDTRNDHGTGCTLAAAIAAGLARGLVLEEAVGAAKAYLHASLEAGRHLKVGSGHGPVHHFHAWWPASQGNAL</sequence>
<dbReference type="RefSeq" id="WP_302077099.1">
    <property type="nucleotide sequence ID" value="NZ_JAUKWQ010000003.1"/>
</dbReference>
<name>A0ABT8SZ74_9HYPH</name>
<dbReference type="Proteomes" id="UP001169006">
    <property type="component" value="Unassembled WGS sequence"/>
</dbReference>
<keyword evidence="4" id="KW-0418">Kinase</keyword>
<evidence type="ECO:0000256" key="2">
    <source>
        <dbReference type="ARBA" id="ARBA00012135"/>
    </source>
</evidence>
<dbReference type="PANTHER" id="PTHR20858">
    <property type="entry name" value="PHOSPHOMETHYLPYRIMIDINE KINASE"/>
    <property type="match status" value="1"/>
</dbReference>
<dbReference type="CDD" id="cd01169">
    <property type="entry name" value="HMPP_kinase"/>
    <property type="match status" value="1"/>
</dbReference>